<feature type="signal peptide" evidence="1">
    <location>
        <begin position="1"/>
        <end position="18"/>
    </location>
</feature>
<organism evidence="2 3">
    <name type="scientific">Ramazzottius varieornatus</name>
    <name type="common">Water bear</name>
    <name type="synonym">Tardigrade</name>
    <dbReference type="NCBI Taxonomy" id="947166"/>
    <lineage>
        <taxon>Eukaryota</taxon>
        <taxon>Metazoa</taxon>
        <taxon>Ecdysozoa</taxon>
        <taxon>Tardigrada</taxon>
        <taxon>Eutardigrada</taxon>
        <taxon>Parachela</taxon>
        <taxon>Hypsibioidea</taxon>
        <taxon>Ramazzottiidae</taxon>
        <taxon>Ramazzottius</taxon>
    </lineage>
</organism>
<proteinExistence type="predicted"/>
<evidence type="ECO:0000313" key="3">
    <source>
        <dbReference type="Proteomes" id="UP000186922"/>
    </source>
</evidence>
<feature type="chain" id="PRO_5008897901" evidence="1">
    <location>
        <begin position="19"/>
        <end position="150"/>
    </location>
</feature>
<dbReference type="Proteomes" id="UP000186922">
    <property type="component" value="Unassembled WGS sequence"/>
</dbReference>
<dbReference type="EMBL" id="BDGG01000003">
    <property type="protein sequence ID" value="GAU95699.1"/>
    <property type="molecule type" value="Genomic_DNA"/>
</dbReference>
<gene>
    <name evidence="2" type="primary">RvY_07277-1</name>
    <name evidence="2" type="synonym">RvY_07277.1</name>
    <name evidence="2" type="ORF">RvY_07277</name>
</gene>
<dbReference type="AlphaFoldDB" id="A0A1D1V1J2"/>
<protein>
    <submittedName>
        <fullName evidence="2">Uncharacterized protein</fullName>
    </submittedName>
</protein>
<evidence type="ECO:0000256" key="1">
    <source>
        <dbReference type="SAM" id="SignalP"/>
    </source>
</evidence>
<comment type="caution">
    <text evidence="2">The sequence shown here is derived from an EMBL/GenBank/DDBJ whole genome shotgun (WGS) entry which is preliminary data.</text>
</comment>
<sequence>MSSVLYVTLSAFVVLALSANGLTIPKEAPAASDSPMTPNQIMSMLNVTKGSPQEAVLNRLKAMNDTELHTLMNQTMIRIGGNFTLLREGKQWDAFLPFLLPLFFGGFGGGSIFSPAPAPAPSFGGGDDFATLTAVTILGLALISRFPTQG</sequence>
<dbReference type="OrthoDB" id="10616625at2759"/>
<keyword evidence="3" id="KW-1185">Reference proteome</keyword>
<reference evidence="2 3" key="1">
    <citation type="journal article" date="2016" name="Nat. Commun.">
        <title>Extremotolerant tardigrade genome and improved radiotolerance of human cultured cells by tardigrade-unique protein.</title>
        <authorList>
            <person name="Hashimoto T."/>
            <person name="Horikawa D.D."/>
            <person name="Saito Y."/>
            <person name="Kuwahara H."/>
            <person name="Kozuka-Hata H."/>
            <person name="Shin-I T."/>
            <person name="Minakuchi Y."/>
            <person name="Ohishi K."/>
            <person name="Motoyama A."/>
            <person name="Aizu T."/>
            <person name="Enomoto A."/>
            <person name="Kondo K."/>
            <person name="Tanaka S."/>
            <person name="Hara Y."/>
            <person name="Koshikawa S."/>
            <person name="Sagara H."/>
            <person name="Miura T."/>
            <person name="Yokobori S."/>
            <person name="Miyagawa K."/>
            <person name="Suzuki Y."/>
            <person name="Kubo T."/>
            <person name="Oyama M."/>
            <person name="Kohara Y."/>
            <person name="Fujiyama A."/>
            <person name="Arakawa K."/>
            <person name="Katayama T."/>
            <person name="Toyoda A."/>
            <person name="Kunieda T."/>
        </authorList>
    </citation>
    <scope>NUCLEOTIDE SEQUENCE [LARGE SCALE GENOMIC DNA]</scope>
    <source>
        <strain evidence="2 3">YOKOZUNA-1</strain>
    </source>
</reference>
<accession>A0A1D1V1J2</accession>
<keyword evidence="1" id="KW-0732">Signal</keyword>
<evidence type="ECO:0000313" key="2">
    <source>
        <dbReference type="EMBL" id="GAU95699.1"/>
    </source>
</evidence>
<name>A0A1D1V1J2_RAMVA</name>